<dbReference type="Pfam" id="PF00213">
    <property type="entry name" value="OSCP"/>
    <property type="match status" value="1"/>
</dbReference>
<evidence type="ECO:0000313" key="8">
    <source>
        <dbReference type="Proteomes" id="UP000177555"/>
    </source>
</evidence>
<accession>A0A1F5JG25</accession>
<gene>
    <name evidence="7" type="ORF">A2867_03685</name>
</gene>
<reference evidence="7 8" key="1">
    <citation type="journal article" date="2016" name="Nat. Commun.">
        <title>Thousands of microbial genomes shed light on interconnected biogeochemical processes in an aquifer system.</title>
        <authorList>
            <person name="Anantharaman K."/>
            <person name="Brown C.T."/>
            <person name="Hug L.A."/>
            <person name="Sharon I."/>
            <person name="Castelle C.J."/>
            <person name="Probst A.J."/>
            <person name="Thomas B.C."/>
            <person name="Singh A."/>
            <person name="Wilkins M.J."/>
            <person name="Karaoz U."/>
            <person name="Brodie E.L."/>
            <person name="Williams K.H."/>
            <person name="Hubbard S.S."/>
            <person name="Banfield J.F."/>
        </authorList>
    </citation>
    <scope>NUCLEOTIDE SEQUENCE [LARGE SCALE GENOMIC DNA]</scope>
</reference>
<dbReference type="EMBL" id="MFCP01000035">
    <property type="protein sequence ID" value="OGE27583.1"/>
    <property type="molecule type" value="Genomic_DNA"/>
</dbReference>
<dbReference type="AlphaFoldDB" id="A0A1F5JG25"/>
<evidence type="ECO:0000313" key="7">
    <source>
        <dbReference type="EMBL" id="OGE27583.1"/>
    </source>
</evidence>
<evidence type="ECO:0000256" key="1">
    <source>
        <dbReference type="ARBA" id="ARBA00004370"/>
    </source>
</evidence>
<proteinExistence type="predicted"/>
<evidence type="ECO:0000256" key="4">
    <source>
        <dbReference type="ARBA" id="ARBA00023065"/>
    </source>
</evidence>
<keyword evidence="4" id="KW-0406">Ion transport</keyword>
<dbReference type="InterPro" id="IPR000711">
    <property type="entry name" value="ATPase_OSCP/dsu"/>
</dbReference>
<evidence type="ECO:0000256" key="3">
    <source>
        <dbReference type="ARBA" id="ARBA00022781"/>
    </source>
</evidence>
<name>A0A1F5JG25_9BACT</name>
<keyword evidence="6" id="KW-0066">ATP synthesis</keyword>
<dbReference type="GO" id="GO:0016020">
    <property type="term" value="C:membrane"/>
    <property type="evidence" value="ECO:0007669"/>
    <property type="project" value="UniProtKB-SubCell"/>
</dbReference>
<keyword evidence="5" id="KW-0472">Membrane</keyword>
<keyword evidence="2" id="KW-0813">Transport</keyword>
<evidence type="ECO:0000256" key="6">
    <source>
        <dbReference type="ARBA" id="ARBA00023310"/>
    </source>
</evidence>
<organism evidence="7 8">
    <name type="scientific">Candidatus Daviesbacteria bacterium RIFCSPHIGHO2_01_FULL_40_11</name>
    <dbReference type="NCBI Taxonomy" id="1797762"/>
    <lineage>
        <taxon>Bacteria</taxon>
        <taxon>Candidatus Daviesiibacteriota</taxon>
    </lineage>
</organism>
<dbReference type="GO" id="GO:0046933">
    <property type="term" value="F:proton-transporting ATP synthase activity, rotational mechanism"/>
    <property type="evidence" value="ECO:0007669"/>
    <property type="project" value="InterPro"/>
</dbReference>
<protein>
    <submittedName>
        <fullName evidence="7">Uncharacterized protein</fullName>
    </submittedName>
</protein>
<dbReference type="Proteomes" id="UP000177555">
    <property type="component" value="Unassembled WGS sequence"/>
</dbReference>
<evidence type="ECO:0000256" key="5">
    <source>
        <dbReference type="ARBA" id="ARBA00023136"/>
    </source>
</evidence>
<comment type="caution">
    <text evidence="7">The sequence shown here is derived from an EMBL/GenBank/DDBJ whole genome shotgun (WGS) entry which is preliminary data.</text>
</comment>
<comment type="subcellular location">
    <subcellularLocation>
        <location evidence="1">Membrane</location>
    </subcellularLocation>
</comment>
<sequence length="162" mass="18822">MNEILSIILKDTYSLTSLKHRLRILQSYFLKTFFGEIETSVNMPLSPQDSNWLKSLPSSFYQKFNKDNIYNIFSGLEKIGTNTPILTMHLAFELNDTTLSQIGAFTRKTFDSPSLLLDIKVDPNLIAGTALSWKGVYRDYSLRAKLEQKRQELLEEFRKFLR</sequence>
<keyword evidence="3" id="KW-0375">Hydrogen ion transport</keyword>
<evidence type="ECO:0000256" key="2">
    <source>
        <dbReference type="ARBA" id="ARBA00022448"/>
    </source>
</evidence>